<keyword evidence="3" id="KW-0645">Protease</keyword>
<name>A0A7J5A8H1_9FLAO</name>
<organism evidence="3 4">
    <name type="scientific">Tenacibaculum aiptasiae</name>
    <dbReference type="NCBI Taxonomy" id="426481"/>
    <lineage>
        <taxon>Bacteria</taxon>
        <taxon>Pseudomonadati</taxon>
        <taxon>Bacteroidota</taxon>
        <taxon>Flavobacteriia</taxon>
        <taxon>Flavobacteriales</taxon>
        <taxon>Flavobacteriaceae</taxon>
        <taxon>Tenacibaculum</taxon>
    </lineage>
</organism>
<sequence length="183" mass="20592">MIETFYELIAFLKNPVLEKDANQNSTYRLKKFLHILIISILTGAALSPLFVLIEHLGWVDMNNHAMEQLMKSLSKVQIFLFAVVAAPLLEESIFRAPITLFRGGKIFKIAFYVFAVAFGLIHLSNFPITNNVLILAPILVAPQIILGGYLGFIRVRFGLIWSILLHATYNAFFVFISFAGDSI</sequence>
<evidence type="ECO:0000259" key="2">
    <source>
        <dbReference type="Pfam" id="PF02517"/>
    </source>
</evidence>
<dbReference type="GO" id="GO:0080120">
    <property type="term" value="P:CAAX-box protein maturation"/>
    <property type="evidence" value="ECO:0007669"/>
    <property type="project" value="UniProtKB-ARBA"/>
</dbReference>
<dbReference type="GO" id="GO:0006508">
    <property type="term" value="P:proteolysis"/>
    <property type="evidence" value="ECO:0007669"/>
    <property type="project" value="UniProtKB-KW"/>
</dbReference>
<evidence type="ECO:0000313" key="4">
    <source>
        <dbReference type="Proteomes" id="UP000467305"/>
    </source>
</evidence>
<evidence type="ECO:0000313" key="3">
    <source>
        <dbReference type="EMBL" id="KAB1153439.1"/>
    </source>
</evidence>
<evidence type="ECO:0000256" key="1">
    <source>
        <dbReference type="SAM" id="Phobius"/>
    </source>
</evidence>
<dbReference type="AlphaFoldDB" id="A0A7J5A8H1"/>
<keyword evidence="1" id="KW-0472">Membrane</keyword>
<proteinExistence type="predicted"/>
<gene>
    <name evidence="3" type="ORF">F7018_16530</name>
</gene>
<feature type="transmembrane region" description="Helical" evidence="1">
    <location>
        <begin position="32"/>
        <end position="53"/>
    </location>
</feature>
<dbReference type="RefSeq" id="WP_150901214.1">
    <property type="nucleotide sequence ID" value="NZ_WAAU01000034.1"/>
</dbReference>
<keyword evidence="1" id="KW-1133">Transmembrane helix</keyword>
<feature type="transmembrane region" description="Helical" evidence="1">
    <location>
        <begin position="109"/>
        <end position="128"/>
    </location>
</feature>
<dbReference type="OrthoDB" id="847268at2"/>
<keyword evidence="3" id="KW-0482">Metalloprotease</keyword>
<keyword evidence="3" id="KW-0378">Hydrolase</keyword>
<dbReference type="Proteomes" id="UP000467305">
    <property type="component" value="Unassembled WGS sequence"/>
</dbReference>
<feature type="transmembrane region" description="Helical" evidence="1">
    <location>
        <begin position="159"/>
        <end position="180"/>
    </location>
</feature>
<protein>
    <submittedName>
        <fullName evidence="3">CPBP family intramembrane metalloprotease</fullName>
    </submittedName>
</protein>
<dbReference type="GO" id="GO:0008237">
    <property type="term" value="F:metallopeptidase activity"/>
    <property type="evidence" value="ECO:0007669"/>
    <property type="project" value="UniProtKB-KW"/>
</dbReference>
<dbReference type="GO" id="GO:0004175">
    <property type="term" value="F:endopeptidase activity"/>
    <property type="evidence" value="ECO:0007669"/>
    <property type="project" value="UniProtKB-ARBA"/>
</dbReference>
<dbReference type="Pfam" id="PF02517">
    <property type="entry name" value="Rce1-like"/>
    <property type="match status" value="1"/>
</dbReference>
<feature type="transmembrane region" description="Helical" evidence="1">
    <location>
        <begin position="73"/>
        <end position="89"/>
    </location>
</feature>
<accession>A0A7J5A8H1</accession>
<keyword evidence="4" id="KW-1185">Reference proteome</keyword>
<feature type="domain" description="CAAX prenyl protease 2/Lysostaphin resistance protein A-like" evidence="2">
    <location>
        <begin position="76"/>
        <end position="172"/>
    </location>
</feature>
<dbReference type="EMBL" id="WAAU01000034">
    <property type="protein sequence ID" value="KAB1153439.1"/>
    <property type="molecule type" value="Genomic_DNA"/>
</dbReference>
<feature type="transmembrane region" description="Helical" evidence="1">
    <location>
        <begin position="134"/>
        <end position="152"/>
    </location>
</feature>
<dbReference type="InterPro" id="IPR003675">
    <property type="entry name" value="Rce1/LyrA-like_dom"/>
</dbReference>
<keyword evidence="1" id="KW-0812">Transmembrane</keyword>
<reference evidence="3 4" key="1">
    <citation type="submission" date="2019-09" db="EMBL/GenBank/DDBJ databases">
        <authorList>
            <person name="Cao W.R."/>
        </authorList>
    </citation>
    <scope>NUCLEOTIDE SEQUENCE [LARGE SCALE GENOMIC DNA]</scope>
    <source>
        <strain evidence="4">a4</strain>
    </source>
</reference>
<comment type="caution">
    <text evidence="3">The sequence shown here is derived from an EMBL/GenBank/DDBJ whole genome shotgun (WGS) entry which is preliminary data.</text>
</comment>